<feature type="binding site" evidence="7">
    <location>
        <position position="29"/>
    </location>
    <ligand>
        <name>Fe cation</name>
        <dbReference type="ChEBI" id="CHEBI:24875"/>
        <label>1</label>
    </ligand>
</feature>
<dbReference type="InterPro" id="IPR002742">
    <property type="entry name" value="Desulfoferrodoxin_Fe-bd_dom"/>
</dbReference>
<dbReference type="Gene3D" id="2.60.40.730">
    <property type="entry name" value="SOR catalytic domain"/>
    <property type="match status" value="1"/>
</dbReference>
<name>A0A8J7W5E2_9EURY</name>
<feature type="binding site" evidence="7">
    <location>
        <position position="75"/>
    </location>
    <ligand>
        <name>Fe cation</name>
        <dbReference type="ChEBI" id="CHEBI:24875"/>
        <label>2</label>
        <note>catalytic</note>
    </ligand>
</feature>
<accession>A0A8J7W5E2</accession>
<comment type="similarity">
    <text evidence="2">Belongs to the desulfoferrodoxin family.</text>
</comment>
<feature type="domain" description="Desulfoferrodoxin ferrous iron-binding" evidence="8">
    <location>
        <begin position="42"/>
        <end position="123"/>
    </location>
</feature>
<dbReference type="CDD" id="cd00974">
    <property type="entry name" value="DSRD"/>
    <property type="match status" value="1"/>
</dbReference>
<evidence type="ECO:0000256" key="3">
    <source>
        <dbReference type="ARBA" id="ARBA00022448"/>
    </source>
</evidence>
<dbReference type="Pfam" id="PF01880">
    <property type="entry name" value="Desulfoferrodox"/>
    <property type="match status" value="1"/>
</dbReference>
<keyword evidence="4 7" id="KW-0479">Metal-binding</keyword>
<dbReference type="NCBIfam" id="TIGR00319">
    <property type="entry name" value="desulf_FeS4"/>
    <property type="match status" value="1"/>
</dbReference>
<evidence type="ECO:0000256" key="1">
    <source>
        <dbReference type="ARBA" id="ARBA00001973"/>
    </source>
</evidence>
<evidence type="ECO:0000259" key="8">
    <source>
        <dbReference type="Pfam" id="PF01880"/>
    </source>
</evidence>
<dbReference type="SUPFAM" id="SSF49367">
    <property type="entry name" value="Superoxide reductase-like"/>
    <property type="match status" value="1"/>
</dbReference>
<proteinExistence type="inferred from homology"/>
<keyword evidence="11" id="KW-1185">Reference proteome</keyword>
<evidence type="ECO:0000313" key="11">
    <source>
        <dbReference type="Proteomes" id="UP000730161"/>
    </source>
</evidence>
<dbReference type="InterPro" id="IPR036073">
    <property type="entry name" value="Desulfoferrodoxin_Fe-bd_dom_sf"/>
</dbReference>
<dbReference type="OrthoDB" id="30725at2157"/>
<dbReference type="InterPro" id="IPR038094">
    <property type="entry name" value="Desulfoferrodoxin_N_sf"/>
</dbReference>
<keyword evidence="3" id="KW-0813">Transport</keyword>
<dbReference type="InterPro" id="IPR051233">
    <property type="entry name" value="Desulfoferrodoxin_SOR"/>
</dbReference>
<dbReference type="InterPro" id="IPR004793">
    <property type="entry name" value="Desulfoferrodoxin_rbo"/>
</dbReference>
<feature type="binding site" evidence="7">
    <location>
        <position position="49"/>
    </location>
    <ligand>
        <name>Fe cation</name>
        <dbReference type="ChEBI" id="CHEBI:24875"/>
        <label>2</label>
        <note>catalytic</note>
    </ligand>
</feature>
<dbReference type="PANTHER" id="PTHR36541">
    <property type="entry name" value="SUPEROXIDE REDUCTASE-RELATED"/>
    <property type="match status" value="1"/>
</dbReference>
<feature type="binding site" evidence="7">
    <location>
        <position position="119"/>
    </location>
    <ligand>
        <name>Fe cation</name>
        <dbReference type="ChEBI" id="CHEBI:24875"/>
        <label>2</label>
        <note>catalytic</note>
    </ligand>
</feature>
<keyword evidence="6 7" id="KW-0408">Iron</keyword>
<dbReference type="GO" id="GO:0016491">
    <property type="term" value="F:oxidoreductase activity"/>
    <property type="evidence" value="ECO:0007669"/>
    <property type="project" value="InterPro"/>
</dbReference>
<feature type="binding site" evidence="7">
    <location>
        <position position="69"/>
    </location>
    <ligand>
        <name>Fe cation</name>
        <dbReference type="ChEBI" id="CHEBI:24875"/>
        <label>2</label>
        <note>catalytic</note>
    </ligand>
</feature>
<evidence type="ECO:0000256" key="2">
    <source>
        <dbReference type="ARBA" id="ARBA00005941"/>
    </source>
</evidence>
<sequence length="125" mass="14235">MTHIHEIYKCGVCGNITGVMHSGNGKLVCCGKEMELLSEQTADKTTEKHVPIIERSGKGYLVTVGSTPHPMEENHYIEWIELQTKDCIHRAYLKQGMAPTAYFETDEEPVKAREYCNIHLLWADR</sequence>
<keyword evidence="5" id="KW-0249">Electron transport</keyword>
<feature type="binding site" evidence="7">
    <location>
        <position position="10"/>
    </location>
    <ligand>
        <name>Fe cation</name>
        <dbReference type="ChEBI" id="CHEBI:24875"/>
        <label>1</label>
    </ligand>
</feature>
<evidence type="ECO:0000313" key="10">
    <source>
        <dbReference type="EMBL" id="MBR1368596.1"/>
    </source>
</evidence>
<dbReference type="InterPro" id="IPR004462">
    <property type="entry name" value="Desulfoferrodoxin_N"/>
</dbReference>
<evidence type="ECO:0000256" key="6">
    <source>
        <dbReference type="ARBA" id="ARBA00023004"/>
    </source>
</evidence>
<dbReference type="GO" id="GO:0005506">
    <property type="term" value="F:iron ion binding"/>
    <property type="evidence" value="ECO:0007669"/>
    <property type="project" value="InterPro"/>
</dbReference>
<organism evidence="10 11">
    <name type="scientific">Methanocalculus chunghsingensis</name>
    <dbReference type="NCBI Taxonomy" id="156457"/>
    <lineage>
        <taxon>Archaea</taxon>
        <taxon>Methanobacteriati</taxon>
        <taxon>Methanobacteriota</taxon>
        <taxon>Stenosarchaea group</taxon>
        <taxon>Methanomicrobia</taxon>
        <taxon>Methanomicrobiales</taxon>
        <taxon>Methanocalculaceae</taxon>
        <taxon>Methanocalculus</taxon>
    </lineage>
</organism>
<feature type="binding site" evidence="7">
    <location>
        <position position="116"/>
    </location>
    <ligand>
        <name>Fe cation</name>
        <dbReference type="ChEBI" id="CHEBI:24875"/>
        <label>2</label>
        <note>catalytic</note>
    </ligand>
</feature>
<feature type="binding site" evidence="7">
    <location>
        <position position="13"/>
    </location>
    <ligand>
        <name>Fe cation</name>
        <dbReference type="ChEBI" id="CHEBI:24875"/>
        <label>1</label>
    </ligand>
</feature>
<comment type="caution">
    <text evidence="10">The sequence shown here is derived from an EMBL/GenBank/DDBJ whole genome shotgun (WGS) entry which is preliminary data.</text>
</comment>
<feature type="domain" description="Desulfoferrodoxin N-terminal" evidence="9">
    <location>
        <begin position="5"/>
        <end position="37"/>
    </location>
</feature>
<dbReference type="EMBL" id="JWHL01000003">
    <property type="protein sequence ID" value="MBR1368596.1"/>
    <property type="molecule type" value="Genomic_DNA"/>
</dbReference>
<dbReference type="Pfam" id="PF06397">
    <property type="entry name" value="Desulfoferrod_N"/>
    <property type="match status" value="1"/>
</dbReference>
<dbReference type="PANTHER" id="PTHR36541:SF1">
    <property type="entry name" value="SUPEROXIDE REDUCTASE-RELATED"/>
    <property type="match status" value="1"/>
</dbReference>
<comment type="cofactor">
    <cofactor evidence="1">
        <name>Cu(2+)</name>
        <dbReference type="ChEBI" id="CHEBI:29036"/>
    </cofactor>
</comment>
<dbReference type="NCBIfam" id="TIGR00332">
    <property type="entry name" value="neela_ferrous"/>
    <property type="match status" value="1"/>
</dbReference>
<evidence type="ECO:0000256" key="4">
    <source>
        <dbReference type="ARBA" id="ARBA00022723"/>
    </source>
</evidence>
<dbReference type="Gene3D" id="2.20.28.100">
    <property type="entry name" value="Desulphoferrodoxin, N-terminal domain"/>
    <property type="match status" value="1"/>
</dbReference>
<dbReference type="GO" id="GO:0019430">
    <property type="term" value="P:removal of superoxide radicals"/>
    <property type="evidence" value="ECO:0007669"/>
    <property type="project" value="InterPro"/>
</dbReference>
<feature type="binding site" evidence="7">
    <location>
        <position position="30"/>
    </location>
    <ligand>
        <name>Fe cation</name>
        <dbReference type="ChEBI" id="CHEBI:24875"/>
        <label>1</label>
    </ligand>
</feature>
<reference evidence="10" key="1">
    <citation type="submission" date="2014-12" db="EMBL/GenBank/DDBJ databases">
        <authorList>
            <person name="Huang H.-H."/>
            <person name="Chen S.-C."/>
            <person name="Lai M.-C."/>
        </authorList>
    </citation>
    <scope>NUCLEOTIDE SEQUENCE</scope>
    <source>
        <strain evidence="10">K1F9705b</strain>
    </source>
</reference>
<dbReference type="SUPFAM" id="SSF57802">
    <property type="entry name" value="Rubredoxin-like"/>
    <property type="match status" value="1"/>
</dbReference>
<dbReference type="AlphaFoldDB" id="A0A8J7W5E2"/>
<evidence type="ECO:0008006" key="12">
    <source>
        <dbReference type="Google" id="ProtNLM"/>
    </source>
</evidence>
<comment type="cofactor">
    <cofactor evidence="7">
        <name>Fe(2+)</name>
        <dbReference type="ChEBI" id="CHEBI:29033"/>
    </cofactor>
    <text evidence="7">Binds 1 Fe(2+) ion per subunit. The iron ion 2 is coordinated via four histidines and one cysteine residue.</text>
</comment>
<dbReference type="Proteomes" id="UP000730161">
    <property type="component" value="Unassembled WGS sequence"/>
</dbReference>
<evidence type="ECO:0000256" key="5">
    <source>
        <dbReference type="ARBA" id="ARBA00022982"/>
    </source>
</evidence>
<evidence type="ECO:0000259" key="9">
    <source>
        <dbReference type="Pfam" id="PF06397"/>
    </source>
</evidence>
<dbReference type="RefSeq" id="WP_211530227.1">
    <property type="nucleotide sequence ID" value="NZ_JWHL01000003.1"/>
</dbReference>
<gene>
    <name evidence="10" type="ORF">RJ53_03390</name>
</gene>
<dbReference type="NCBIfam" id="TIGR00320">
    <property type="entry name" value="dfx_rbo"/>
    <property type="match status" value="1"/>
</dbReference>
<comment type="cofactor">
    <cofactor evidence="7">
        <name>Fe(3+)</name>
        <dbReference type="ChEBI" id="CHEBI:29034"/>
    </cofactor>
    <text evidence="7">Binds 1 Fe(3+) ion per subunit. The iron ion 1 is coordinated via 4 cysteine residues.</text>
</comment>
<evidence type="ECO:0000256" key="7">
    <source>
        <dbReference type="PIRSR" id="PIRSR604793-1"/>
    </source>
</evidence>
<protein>
    <recommendedName>
        <fullName evidence="12">Superoxide reductase</fullName>
    </recommendedName>
</protein>